<protein>
    <submittedName>
        <fullName evidence="4">Site-specific recombinase XerD</fullName>
    </submittedName>
</protein>
<dbReference type="InterPro" id="IPR013762">
    <property type="entry name" value="Integrase-like_cat_sf"/>
</dbReference>
<gene>
    <name evidence="4" type="ORF">SAMN05421770_104237</name>
    <name evidence="5" type="ORF">SAMN05421770_104322</name>
</gene>
<evidence type="ECO:0000256" key="2">
    <source>
        <dbReference type="ARBA" id="ARBA00023172"/>
    </source>
</evidence>
<dbReference type="PROSITE" id="PS51898">
    <property type="entry name" value="TYR_RECOMBINASE"/>
    <property type="match status" value="1"/>
</dbReference>
<evidence type="ECO:0000313" key="4">
    <source>
        <dbReference type="EMBL" id="SNT11622.1"/>
    </source>
</evidence>
<dbReference type="InterPro" id="IPR002104">
    <property type="entry name" value="Integrase_catalytic"/>
</dbReference>
<keyword evidence="6" id="KW-1185">Reference proteome</keyword>
<accession>A0A239K1P6</accession>
<dbReference type="Proteomes" id="UP000198356">
    <property type="component" value="Unassembled WGS sequence"/>
</dbReference>
<sequence>MDQSSKKELSLAECVASYDLYAREVRCLAASTREIQRRILRRLCRYCFGDGTIAWDAICFTDIVRFLTAEFERYPNRGTQRASLTSMRTILRYLAENNMVPKGWDEALPRTATKRHAHLPRQLSSEQIRALFKASQGNRWIARRDRALLLLLLRLGLRCEEVAHLKWQDIDWQAGSIRICSQKSRRDRILPLPEDVGKALVAYLRTFSSVPLWIFDSSRSTFPDEMRRLHIKAISKYLFKRAGVIGGSAHSLRHTVATSMVNHGASFKDVSDLLGHRHLSTTLIYAKLDMKALAQVALPWAGGER</sequence>
<dbReference type="Gene3D" id="1.10.443.10">
    <property type="entry name" value="Intergrase catalytic core"/>
    <property type="match status" value="1"/>
</dbReference>
<evidence type="ECO:0000259" key="3">
    <source>
        <dbReference type="PROSITE" id="PS51898"/>
    </source>
</evidence>
<dbReference type="Pfam" id="PF00589">
    <property type="entry name" value="Phage_integrase"/>
    <property type="match status" value="1"/>
</dbReference>
<feature type="domain" description="Tyr recombinase" evidence="3">
    <location>
        <begin position="118"/>
        <end position="298"/>
    </location>
</feature>
<keyword evidence="2" id="KW-0233">DNA recombination</keyword>
<dbReference type="EMBL" id="FZOU01000004">
    <property type="protein sequence ID" value="SNT11622.1"/>
    <property type="molecule type" value="Genomic_DNA"/>
</dbReference>
<dbReference type="SUPFAM" id="SSF56349">
    <property type="entry name" value="DNA breaking-rejoining enzymes"/>
    <property type="match status" value="1"/>
</dbReference>
<dbReference type="InterPro" id="IPR011010">
    <property type="entry name" value="DNA_brk_join_enz"/>
</dbReference>
<dbReference type="PANTHER" id="PTHR30349">
    <property type="entry name" value="PHAGE INTEGRASE-RELATED"/>
    <property type="match status" value="1"/>
</dbReference>
<reference evidence="4 6" key="1">
    <citation type="submission" date="2017-06" db="EMBL/GenBank/DDBJ databases">
        <authorList>
            <person name="Kim H.J."/>
            <person name="Triplett B.A."/>
        </authorList>
    </citation>
    <scope>NUCLEOTIDE SEQUENCE [LARGE SCALE GENOMIC DNA]</scope>
    <source>
        <strain evidence="4 6">DSM 18704</strain>
    </source>
</reference>
<dbReference type="InterPro" id="IPR010998">
    <property type="entry name" value="Integrase_recombinase_N"/>
</dbReference>
<dbReference type="Gene3D" id="1.10.150.130">
    <property type="match status" value="1"/>
</dbReference>
<organism evidence="4 6">
    <name type="scientific">Granulicella rosea</name>
    <dbReference type="NCBI Taxonomy" id="474952"/>
    <lineage>
        <taxon>Bacteria</taxon>
        <taxon>Pseudomonadati</taxon>
        <taxon>Acidobacteriota</taxon>
        <taxon>Terriglobia</taxon>
        <taxon>Terriglobales</taxon>
        <taxon>Acidobacteriaceae</taxon>
        <taxon>Granulicella</taxon>
    </lineage>
</organism>
<evidence type="ECO:0000256" key="1">
    <source>
        <dbReference type="ARBA" id="ARBA00023125"/>
    </source>
</evidence>
<proteinExistence type="predicted"/>
<evidence type="ECO:0000313" key="6">
    <source>
        <dbReference type="Proteomes" id="UP000198356"/>
    </source>
</evidence>
<keyword evidence="1" id="KW-0238">DNA-binding</keyword>
<dbReference type="GO" id="GO:0003677">
    <property type="term" value="F:DNA binding"/>
    <property type="evidence" value="ECO:0007669"/>
    <property type="project" value="UniProtKB-KW"/>
</dbReference>
<evidence type="ECO:0000313" key="5">
    <source>
        <dbReference type="EMBL" id="SNT13513.1"/>
    </source>
</evidence>
<dbReference type="GO" id="GO:0006310">
    <property type="term" value="P:DNA recombination"/>
    <property type="evidence" value="ECO:0007669"/>
    <property type="project" value="UniProtKB-KW"/>
</dbReference>
<name>A0A239K1P6_9BACT</name>
<dbReference type="EMBL" id="FZOU01000004">
    <property type="protein sequence ID" value="SNT13513.1"/>
    <property type="molecule type" value="Genomic_DNA"/>
</dbReference>
<dbReference type="GO" id="GO:0015074">
    <property type="term" value="P:DNA integration"/>
    <property type="evidence" value="ECO:0007669"/>
    <property type="project" value="InterPro"/>
</dbReference>
<dbReference type="AlphaFoldDB" id="A0A239K1P6"/>
<dbReference type="InterPro" id="IPR050090">
    <property type="entry name" value="Tyrosine_recombinase_XerCD"/>
</dbReference>
<dbReference type="RefSeq" id="WP_176441743.1">
    <property type="nucleotide sequence ID" value="NZ_FZOU01000004.1"/>
</dbReference>
<dbReference type="PANTHER" id="PTHR30349:SF90">
    <property type="entry name" value="TYROSINE RECOMBINASE XERD"/>
    <property type="match status" value="1"/>
</dbReference>